<comment type="caution">
    <text evidence="2">The sequence shown here is derived from an EMBL/GenBank/DDBJ whole genome shotgun (WGS) entry which is preliminary data.</text>
</comment>
<evidence type="ECO:0000256" key="1">
    <source>
        <dbReference type="SAM" id="Phobius"/>
    </source>
</evidence>
<proteinExistence type="predicted"/>
<dbReference type="RefSeq" id="WP_115452455.1">
    <property type="nucleotide sequence ID" value="NZ_QNQT01000005.1"/>
</dbReference>
<dbReference type="EMBL" id="QNQT01000005">
    <property type="protein sequence ID" value="RDU36461.1"/>
    <property type="molecule type" value="Genomic_DNA"/>
</dbReference>
<sequence length="246" mass="28093">MKIADYYFQCSKASLNSSLLFLFPGIMLIILNILFWDNKQAMMLCLPSVSVSIIYFQQHLMDQKKAFNAAHAYGGHLEHFLNENSILLFYEAKLNPGLLLFSKNGAKVGELRNNSRGLPLFRRKYELTDGQGCLLAHYINTPKGTLVYDSAGRQLGGLFKTKGSWTIRDRGNQIASIDSARLFMDLKIIGKEGVQRGRLRRGMMPIEWKTFSADPNSPVFTLHPWLSDEERLLYMAVLVKEFFVDR</sequence>
<gene>
    <name evidence="2" type="ORF">DRW41_13090</name>
</gene>
<organism evidence="2 3">
    <name type="scientific">Neobacillus piezotolerans</name>
    <dbReference type="NCBI Taxonomy" id="2259171"/>
    <lineage>
        <taxon>Bacteria</taxon>
        <taxon>Bacillati</taxon>
        <taxon>Bacillota</taxon>
        <taxon>Bacilli</taxon>
        <taxon>Bacillales</taxon>
        <taxon>Bacillaceae</taxon>
        <taxon>Neobacillus</taxon>
    </lineage>
</organism>
<keyword evidence="1" id="KW-0812">Transmembrane</keyword>
<evidence type="ECO:0000313" key="2">
    <source>
        <dbReference type="EMBL" id="RDU36461.1"/>
    </source>
</evidence>
<protein>
    <submittedName>
        <fullName evidence="2">Uncharacterized protein</fullName>
    </submittedName>
</protein>
<keyword evidence="1" id="KW-0472">Membrane</keyword>
<dbReference type="AlphaFoldDB" id="A0A3D8GQA3"/>
<keyword evidence="3" id="KW-1185">Reference proteome</keyword>
<feature type="transmembrane region" description="Helical" evidence="1">
    <location>
        <begin position="12"/>
        <end position="35"/>
    </location>
</feature>
<accession>A0A3D8GQA3</accession>
<dbReference type="Proteomes" id="UP000257144">
    <property type="component" value="Unassembled WGS sequence"/>
</dbReference>
<reference evidence="2 3" key="1">
    <citation type="submission" date="2018-07" db="EMBL/GenBank/DDBJ databases">
        <title>Bacillus sp. YLB-04 draft genome sequence.</title>
        <authorList>
            <person name="Yu L."/>
            <person name="Tang X."/>
        </authorList>
    </citation>
    <scope>NUCLEOTIDE SEQUENCE [LARGE SCALE GENOMIC DNA]</scope>
    <source>
        <strain evidence="2 3">YLB-04</strain>
    </source>
</reference>
<evidence type="ECO:0000313" key="3">
    <source>
        <dbReference type="Proteomes" id="UP000257144"/>
    </source>
</evidence>
<name>A0A3D8GQA3_9BACI</name>
<keyword evidence="1" id="KW-1133">Transmembrane helix</keyword>